<evidence type="ECO:0000256" key="2">
    <source>
        <dbReference type="SAM" id="SignalP"/>
    </source>
</evidence>
<proteinExistence type="predicted"/>
<reference evidence="3 4" key="1">
    <citation type="submission" date="2020-01" db="EMBL/GenBank/DDBJ databases">
        <authorList>
            <person name="Kim M.K."/>
        </authorList>
    </citation>
    <scope>NUCLEOTIDE SEQUENCE [LARGE SCALE GENOMIC DNA]</scope>
    <source>
        <strain evidence="3 4">BT213</strain>
    </source>
</reference>
<keyword evidence="2" id="KW-0732">Signal</keyword>
<dbReference type="AlphaFoldDB" id="A0A6B2H5Q5"/>
<gene>
    <name evidence="3" type="ORF">GWO68_00900</name>
</gene>
<feature type="compositionally biased region" description="Basic and acidic residues" evidence="1">
    <location>
        <begin position="70"/>
        <end position="89"/>
    </location>
</feature>
<protein>
    <submittedName>
        <fullName evidence="3">Uncharacterized protein</fullName>
    </submittedName>
</protein>
<dbReference type="EMBL" id="JAAEAA010000001">
    <property type="protein sequence ID" value="NDK54462.1"/>
    <property type="molecule type" value="Genomic_DNA"/>
</dbReference>
<sequence length="89" mass="9138">MKKLVLVLAMAGFLGAGAAPAFACEGGKCKMEHTDKDKSGKKGKKTAATAESCHMKGATAEAGKTPSCCMKKDAKADASKTTKETKANK</sequence>
<feature type="chain" id="PRO_5025595635" evidence="2">
    <location>
        <begin position="24"/>
        <end position="89"/>
    </location>
</feature>
<accession>A0A6B2H5Q5</accession>
<comment type="caution">
    <text evidence="3">The sequence shown here is derived from an EMBL/GenBank/DDBJ whole genome shotgun (WGS) entry which is preliminary data.</text>
</comment>
<feature type="signal peptide" evidence="2">
    <location>
        <begin position="1"/>
        <end position="23"/>
    </location>
</feature>
<evidence type="ECO:0000313" key="3">
    <source>
        <dbReference type="EMBL" id="NDK54462.1"/>
    </source>
</evidence>
<feature type="region of interest" description="Disordered" evidence="1">
    <location>
        <begin position="55"/>
        <end position="89"/>
    </location>
</feature>
<evidence type="ECO:0000313" key="4">
    <source>
        <dbReference type="Proteomes" id="UP000478546"/>
    </source>
</evidence>
<dbReference type="Proteomes" id="UP000478546">
    <property type="component" value="Unassembled WGS sequence"/>
</dbReference>
<dbReference type="RefSeq" id="WP_162344510.1">
    <property type="nucleotide sequence ID" value="NZ_JAAEAA010000001.1"/>
</dbReference>
<keyword evidence="4" id="KW-1185">Reference proteome</keyword>
<name>A0A6B2H5Q5_9BACT</name>
<organism evidence="3 4">
    <name type="scientific">Pontibacter fetidus</name>
    <dbReference type="NCBI Taxonomy" id="2700082"/>
    <lineage>
        <taxon>Bacteria</taxon>
        <taxon>Pseudomonadati</taxon>
        <taxon>Bacteroidota</taxon>
        <taxon>Cytophagia</taxon>
        <taxon>Cytophagales</taxon>
        <taxon>Hymenobacteraceae</taxon>
        <taxon>Pontibacter</taxon>
    </lineage>
</organism>
<evidence type="ECO:0000256" key="1">
    <source>
        <dbReference type="SAM" id="MobiDB-lite"/>
    </source>
</evidence>